<dbReference type="Proteomes" id="UP001280121">
    <property type="component" value="Unassembled WGS sequence"/>
</dbReference>
<gene>
    <name evidence="1" type="ORF">Ddye_009344</name>
</gene>
<evidence type="ECO:0000313" key="1">
    <source>
        <dbReference type="EMBL" id="KAK2656292.1"/>
    </source>
</evidence>
<keyword evidence="2" id="KW-1185">Reference proteome</keyword>
<name>A0AAE0CM60_9ROSI</name>
<reference evidence="1" key="1">
    <citation type="journal article" date="2023" name="Plant J.">
        <title>Genome sequences and population genomics provide insights into the demographic history, inbreeding, and mutation load of two 'living fossil' tree species of Dipteronia.</title>
        <authorList>
            <person name="Feng Y."/>
            <person name="Comes H.P."/>
            <person name="Chen J."/>
            <person name="Zhu S."/>
            <person name="Lu R."/>
            <person name="Zhang X."/>
            <person name="Li P."/>
            <person name="Qiu J."/>
            <person name="Olsen K.M."/>
            <person name="Qiu Y."/>
        </authorList>
    </citation>
    <scope>NUCLEOTIDE SEQUENCE</scope>
    <source>
        <strain evidence="1">KIB01</strain>
    </source>
</reference>
<dbReference type="EMBL" id="JANJYI010000003">
    <property type="protein sequence ID" value="KAK2656292.1"/>
    <property type="molecule type" value="Genomic_DNA"/>
</dbReference>
<evidence type="ECO:0000313" key="2">
    <source>
        <dbReference type="Proteomes" id="UP001280121"/>
    </source>
</evidence>
<protein>
    <submittedName>
        <fullName evidence="1">Uncharacterized protein</fullName>
    </submittedName>
</protein>
<sequence length="99" mass="11234">MVADPLCIYVFLHRLSSFSYKIICLSGSSAVSINPTKLYFNFPAIQHFIYRDTLTEDVDSLTFSLSCMSLVSDTMIANLATSDNYDPERLRSMRESYLA</sequence>
<proteinExistence type="predicted"/>
<comment type="caution">
    <text evidence="1">The sequence shown here is derived from an EMBL/GenBank/DDBJ whole genome shotgun (WGS) entry which is preliminary data.</text>
</comment>
<dbReference type="AlphaFoldDB" id="A0AAE0CM60"/>
<organism evidence="1 2">
    <name type="scientific">Dipteronia dyeriana</name>
    <dbReference type="NCBI Taxonomy" id="168575"/>
    <lineage>
        <taxon>Eukaryota</taxon>
        <taxon>Viridiplantae</taxon>
        <taxon>Streptophyta</taxon>
        <taxon>Embryophyta</taxon>
        <taxon>Tracheophyta</taxon>
        <taxon>Spermatophyta</taxon>
        <taxon>Magnoliopsida</taxon>
        <taxon>eudicotyledons</taxon>
        <taxon>Gunneridae</taxon>
        <taxon>Pentapetalae</taxon>
        <taxon>rosids</taxon>
        <taxon>malvids</taxon>
        <taxon>Sapindales</taxon>
        <taxon>Sapindaceae</taxon>
        <taxon>Hippocastanoideae</taxon>
        <taxon>Acereae</taxon>
        <taxon>Dipteronia</taxon>
    </lineage>
</organism>
<accession>A0AAE0CM60</accession>